<keyword evidence="2" id="KW-1185">Reference proteome</keyword>
<proteinExistence type="predicted"/>
<reference evidence="1" key="1">
    <citation type="journal article" date="2021" name="Nat. Commun.">
        <title>Genetic determinants of endophytism in the Arabidopsis root mycobiome.</title>
        <authorList>
            <person name="Mesny F."/>
            <person name="Miyauchi S."/>
            <person name="Thiergart T."/>
            <person name="Pickel B."/>
            <person name="Atanasova L."/>
            <person name="Karlsson M."/>
            <person name="Huettel B."/>
            <person name="Barry K.W."/>
            <person name="Haridas S."/>
            <person name="Chen C."/>
            <person name="Bauer D."/>
            <person name="Andreopoulos W."/>
            <person name="Pangilinan J."/>
            <person name="LaButti K."/>
            <person name="Riley R."/>
            <person name="Lipzen A."/>
            <person name="Clum A."/>
            <person name="Drula E."/>
            <person name="Henrissat B."/>
            <person name="Kohler A."/>
            <person name="Grigoriev I.V."/>
            <person name="Martin F.M."/>
            <person name="Hacquard S."/>
        </authorList>
    </citation>
    <scope>NUCLEOTIDE SEQUENCE</scope>
    <source>
        <strain evidence="1">MPI-SDFR-AT-0073</strain>
    </source>
</reference>
<dbReference type="Proteomes" id="UP000758603">
    <property type="component" value="Unassembled WGS sequence"/>
</dbReference>
<evidence type="ECO:0000313" key="1">
    <source>
        <dbReference type="EMBL" id="KAH6656047.1"/>
    </source>
</evidence>
<dbReference type="RefSeq" id="XP_045960312.1">
    <property type="nucleotide sequence ID" value="XM_046107194.1"/>
</dbReference>
<dbReference type="AlphaFoldDB" id="A0A9P8ZZC4"/>
<gene>
    <name evidence="1" type="ORF">BKA67DRAFT_657939</name>
</gene>
<name>A0A9P8ZZC4_9PEZI</name>
<protein>
    <submittedName>
        <fullName evidence="1">Uncharacterized protein</fullName>
    </submittedName>
</protein>
<dbReference type="EMBL" id="JAGPXC010000003">
    <property type="protein sequence ID" value="KAH6656047.1"/>
    <property type="molecule type" value="Genomic_DNA"/>
</dbReference>
<accession>A0A9P8ZZC4</accession>
<organism evidence="1 2">
    <name type="scientific">Truncatella angustata</name>
    <dbReference type="NCBI Taxonomy" id="152316"/>
    <lineage>
        <taxon>Eukaryota</taxon>
        <taxon>Fungi</taxon>
        <taxon>Dikarya</taxon>
        <taxon>Ascomycota</taxon>
        <taxon>Pezizomycotina</taxon>
        <taxon>Sordariomycetes</taxon>
        <taxon>Xylariomycetidae</taxon>
        <taxon>Amphisphaeriales</taxon>
        <taxon>Sporocadaceae</taxon>
        <taxon>Truncatella</taxon>
    </lineage>
</organism>
<dbReference type="GeneID" id="70136085"/>
<evidence type="ECO:0000313" key="2">
    <source>
        <dbReference type="Proteomes" id="UP000758603"/>
    </source>
</evidence>
<comment type="caution">
    <text evidence="1">The sequence shown here is derived from an EMBL/GenBank/DDBJ whole genome shotgun (WGS) entry which is preliminary data.</text>
</comment>
<sequence>MAASPGQFVSLPAVHIGTYKTSTTTSILLQMVATLHHTSLLAHAMSDLTANLEAAFYAHQMSFIAPTSGADEKTCKEIRIRASGFHDQVKSIKYMLSHIGLI</sequence>
<dbReference type="OrthoDB" id="2574141at2759"/>